<feature type="domain" description="Fibronectin type-III" evidence="1">
    <location>
        <begin position="516"/>
        <end position="612"/>
    </location>
</feature>
<dbReference type="PROSITE" id="PS50853">
    <property type="entry name" value="FN3"/>
    <property type="match status" value="1"/>
</dbReference>
<evidence type="ECO:0000259" key="1">
    <source>
        <dbReference type="PROSITE" id="PS50853"/>
    </source>
</evidence>
<name>A0ABW6ZBM9_9HYPH</name>
<dbReference type="InterPro" id="IPR032876">
    <property type="entry name" value="J_dom"/>
</dbReference>
<organism evidence="2 3">
    <name type="scientific">Xanthobacter aminoxidans</name>
    <dbReference type="NCBI Taxonomy" id="186280"/>
    <lineage>
        <taxon>Bacteria</taxon>
        <taxon>Pseudomonadati</taxon>
        <taxon>Pseudomonadota</taxon>
        <taxon>Alphaproteobacteria</taxon>
        <taxon>Hyphomicrobiales</taxon>
        <taxon>Xanthobacteraceae</taxon>
        <taxon>Xanthobacter</taxon>
    </lineage>
</organism>
<dbReference type="InterPro" id="IPR003961">
    <property type="entry name" value="FN3_dom"/>
</dbReference>
<keyword evidence="3" id="KW-1185">Reference proteome</keyword>
<evidence type="ECO:0000313" key="2">
    <source>
        <dbReference type="EMBL" id="MFG1250603.1"/>
    </source>
</evidence>
<sequence length="853" mass="89747">MPFIGAAIVGAIGLSGFVATATSALINLGVAAGLSYLSRSMLGATATTDTGIKTNIELGGNQPRGCIFGETGTAGQLIYWNTANENNNYLQMVFALGEGPHEDLTRIWVNGKERTLTLTASTAWSKTYRVSGFATSSGVPVLYVDFYHGYEDQPVDADLVEWAKPSDRWTSSDRLAGICYAKVRAFYIDTAFDTGGVPTFLFGVRGRRLYDWRKDSTNGGSGVHRWSDPHTWEYSANSIVQLYNFQRGLTLGGELIVGMGVPPIDLRLDMYTAAANVCDTLVADPDGVMGPAFACNTVVSANEEYGSVIQRFLDSCAGSLYERVGAYGPIAGAPQSVVYPTITDGDLVVGRPVKFTAKLSRADLINGVFGSYVSPDDQYQMVSYPARTDSGAEAEDTEIRRIQQDEPTITSPGMAQRLAQIRLKLARLQATATITLGFRAIVLEPGDWVRWNSARYGDRTYIILSLTQNTDQTVTVNLREIAASAYDWSAGDELPAGAPGIEGDTSGLATGVTGFSLSALTLSGAGGAKTPAIRVFWSPISDPTITAVLIEYRIAGTTDALSISTSSVGNGEYLISAGLVPNTSYELRATIVTVPVRATEWTDWSTVSTGEQLAGGVVPNSITPAQMTAATRELVVTLTQTALTSLQASVAQLALIVADVDSAGDLNKRELARSLTIQLGAAVASFSEQITAAVGPDSAIVAQITALQAQIGDIGASLNVSFVAEATPAGALAAFRVKATAQNAEGGLLIVAKSGPGGVNYSEVWIDATRFLVTGTGADPTPVFLIDTSDPLSPVIVLNGAVVAPESITAGKLNVATLSAIVANLGEITAGVARSADNRLRIDFDNARIVISS</sequence>
<dbReference type="RefSeq" id="WP_394007045.1">
    <property type="nucleotide sequence ID" value="NZ_JBAFUR010000001.1"/>
</dbReference>
<dbReference type="SUPFAM" id="SSF49265">
    <property type="entry name" value="Fibronectin type III"/>
    <property type="match status" value="1"/>
</dbReference>
<reference evidence="2 3" key="1">
    <citation type="submission" date="2024-02" db="EMBL/GenBank/DDBJ databases">
        <title>Expansion and revision of Xanthobacter and proposal of Roseixanthobacter gen. nov.</title>
        <authorList>
            <person name="Soltysiak M.P.M."/>
            <person name="Jalihal A."/>
            <person name="Ory A."/>
            <person name="Chrisophersen C."/>
            <person name="Lee A.D."/>
            <person name="Boulton J."/>
            <person name="Springer M."/>
        </authorList>
    </citation>
    <scope>NUCLEOTIDE SEQUENCE [LARGE SCALE GENOMIC DNA]</scope>
    <source>
        <strain evidence="2 3">CB5</strain>
    </source>
</reference>
<accession>A0ABW6ZBM9</accession>
<comment type="caution">
    <text evidence="2">The sequence shown here is derived from an EMBL/GenBank/DDBJ whole genome shotgun (WGS) entry which is preliminary data.</text>
</comment>
<dbReference type="Pfam" id="PF13550">
    <property type="entry name" value="Phage-tail_3"/>
    <property type="match status" value="1"/>
</dbReference>
<evidence type="ECO:0000313" key="3">
    <source>
        <dbReference type="Proteomes" id="UP001604043"/>
    </source>
</evidence>
<dbReference type="EMBL" id="JBAFUR010000001">
    <property type="protein sequence ID" value="MFG1250603.1"/>
    <property type="molecule type" value="Genomic_DNA"/>
</dbReference>
<protein>
    <submittedName>
        <fullName evidence="2">Phage tail protein</fullName>
    </submittedName>
</protein>
<gene>
    <name evidence="2" type="ORF">V5F30_00195</name>
</gene>
<dbReference type="Proteomes" id="UP001604043">
    <property type="component" value="Unassembled WGS sequence"/>
</dbReference>
<proteinExistence type="predicted"/>
<dbReference type="CDD" id="cd00063">
    <property type="entry name" value="FN3"/>
    <property type="match status" value="1"/>
</dbReference>
<dbReference type="InterPro" id="IPR036116">
    <property type="entry name" value="FN3_sf"/>
</dbReference>